<gene>
    <name evidence="2" type="ORF">RRG08_065924</name>
</gene>
<dbReference type="Proteomes" id="UP001283361">
    <property type="component" value="Unassembled WGS sequence"/>
</dbReference>
<feature type="compositionally biased region" description="Polar residues" evidence="1">
    <location>
        <begin position="114"/>
        <end position="125"/>
    </location>
</feature>
<feature type="region of interest" description="Disordered" evidence="1">
    <location>
        <begin position="39"/>
        <end position="70"/>
    </location>
</feature>
<accession>A0AAE1DG52</accession>
<reference evidence="2" key="1">
    <citation type="journal article" date="2023" name="G3 (Bethesda)">
        <title>A reference genome for the long-term kleptoplast-retaining sea slug Elysia crispata morphotype clarki.</title>
        <authorList>
            <person name="Eastman K.E."/>
            <person name="Pendleton A.L."/>
            <person name="Shaikh M.A."/>
            <person name="Suttiyut T."/>
            <person name="Ogas R."/>
            <person name="Tomko P."/>
            <person name="Gavelis G."/>
            <person name="Widhalm J.R."/>
            <person name="Wisecaver J.H."/>
        </authorList>
    </citation>
    <scope>NUCLEOTIDE SEQUENCE</scope>
    <source>
        <strain evidence="2">ECLA1</strain>
    </source>
</reference>
<name>A0AAE1DG52_9GAST</name>
<feature type="region of interest" description="Disordered" evidence="1">
    <location>
        <begin position="112"/>
        <end position="153"/>
    </location>
</feature>
<evidence type="ECO:0000313" key="3">
    <source>
        <dbReference type="Proteomes" id="UP001283361"/>
    </source>
</evidence>
<feature type="compositionally biased region" description="Basic and acidic residues" evidence="1">
    <location>
        <begin position="139"/>
        <end position="153"/>
    </location>
</feature>
<protein>
    <submittedName>
        <fullName evidence="2">Uncharacterized protein</fullName>
    </submittedName>
</protein>
<sequence>MLHVLSLGRIWSGRTHAPPPVLIRGKIWVIPDVYARTGEGGLKDSEDNHEDGGHHQVVGPDRPASSEDHYPWHGSLIQIHQVVYSSTGPVVGKIPLITHVPPKSNARELELTGSDGQATGGQALSSKGPKGWRGKYLRIHTETKGEKTNEGMT</sequence>
<proteinExistence type="predicted"/>
<dbReference type="EMBL" id="JAWDGP010004033">
    <property type="protein sequence ID" value="KAK3768630.1"/>
    <property type="molecule type" value="Genomic_DNA"/>
</dbReference>
<evidence type="ECO:0000256" key="1">
    <source>
        <dbReference type="SAM" id="MobiDB-lite"/>
    </source>
</evidence>
<organism evidence="2 3">
    <name type="scientific">Elysia crispata</name>
    <name type="common">lettuce slug</name>
    <dbReference type="NCBI Taxonomy" id="231223"/>
    <lineage>
        <taxon>Eukaryota</taxon>
        <taxon>Metazoa</taxon>
        <taxon>Spiralia</taxon>
        <taxon>Lophotrochozoa</taxon>
        <taxon>Mollusca</taxon>
        <taxon>Gastropoda</taxon>
        <taxon>Heterobranchia</taxon>
        <taxon>Euthyneura</taxon>
        <taxon>Panpulmonata</taxon>
        <taxon>Sacoglossa</taxon>
        <taxon>Placobranchoidea</taxon>
        <taxon>Plakobranchidae</taxon>
        <taxon>Elysia</taxon>
    </lineage>
</organism>
<comment type="caution">
    <text evidence="2">The sequence shown here is derived from an EMBL/GenBank/DDBJ whole genome shotgun (WGS) entry which is preliminary data.</text>
</comment>
<feature type="compositionally biased region" description="Basic and acidic residues" evidence="1">
    <location>
        <begin position="41"/>
        <end position="54"/>
    </location>
</feature>
<evidence type="ECO:0000313" key="2">
    <source>
        <dbReference type="EMBL" id="KAK3768630.1"/>
    </source>
</evidence>
<dbReference type="AlphaFoldDB" id="A0AAE1DG52"/>
<keyword evidence="3" id="KW-1185">Reference proteome</keyword>